<dbReference type="InterPro" id="IPR006099">
    <property type="entry name" value="MeMalonylCoA_mutase_a/b_cat"/>
</dbReference>
<evidence type="ECO:0000256" key="1">
    <source>
        <dbReference type="ARBA" id="ARBA00001922"/>
    </source>
</evidence>
<feature type="domain" description="Methylmalonyl-CoA mutase alpha/beta chain catalytic" evidence="7">
    <location>
        <begin position="63"/>
        <end position="142"/>
    </location>
</feature>
<dbReference type="PANTHER" id="PTHR48101">
    <property type="entry name" value="METHYLMALONYL-COA MUTASE, MITOCHONDRIAL-RELATED"/>
    <property type="match status" value="1"/>
</dbReference>
<dbReference type="Gene3D" id="3.20.20.240">
    <property type="entry name" value="Methylmalonyl-CoA mutase"/>
    <property type="match status" value="1"/>
</dbReference>
<keyword evidence="9" id="KW-1185">Reference proteome</keyword>
<dbReference type="CDD" id="cd03677">
    <property type="entry name" value="MM_CoA_mutase_beta"/>
    <property type="match status" value="1"/>
</dbReference>
<dbReference type="PANTHER" id="PTHR48101:SF4">
    <property type="entry name" value="METHYLMALONYL-COA MUTASE, MITOCHONDRIAL"/>
    <property type="match status" value="1"/>
</dbReference>
<dbReference type="InterPro" id="IPR036724">
    <property type="entry name" value="Cobalamin-bd_sf"/>
</dbReference>
<evidence type="ECO:0000256" key="5">
    <source>
        <dbReference type="ARBA" id="ARBA00023235"/>
    </source>
</evidence>
<evidence type="ECO:0000256" key="2">
    <source>
        <dbReference type="ARBA" id="ARBA00008465"/>
    </source>
</evidence>
<sequence length="654" mass="67480">MTAALDDQPQPPDHLDLAAAFDAAGRDDWRAAVAAVLRKSGALGEGDGPDQLDLAEAKLSTTTYDGIDVLPLYTADDAPGGSATADHDGAPGAVPFTRAATATGTSQTGWDVRQRHAHPDPKIAHDQVMTDLENGVTSLWLAVGEGAIPLGSLDDVLRDVYLDLAPVVLDAGAATEAAATEYLGVVASRGVLPESVGGNLGADPIGLHARTGDSDVAAGLSVLTALAARTRDEFTGIRAAVVDATPYHEAGGSDADELGAALATGVAYVRALVAAGFTAEQAFGQLEFRYAASADQFLTIAKFRAARRVWARVGEVLGVPEAARGQRQHGVTSSAMMSRRDPWVNMLRTTLACFGAGVGGAQAVTVQPFDAAIGLSDDLARRIARNTSSLLVLESHVARVIDPAGGSYYVEKLTDDLAAAAWAWFQELERAGGIVAALDSGLVLRRLDAVWDRRAKNLATRRDQLTGVSEFPNVAEAPVERTPYPEAARREGGLPVRRYADEYEALRDAADAATEANGSRPSVFVAALGPASAYTARVTFAAALFQAGGFATPNSADLGAAGTDPVAIAEAFTKSGAVAAVLATSDKVYAEHAAPVAEALKQAGARHVWLAGKAGDRAESDAAAGIDGYVFTGVDALAVLREAQAVAGIEGGAQ</sequence>
<keyword evidence="4" id="KW-0846">Cobalamin</keyword>
<evidence type="ECO:0000259" key="7">
    <source>
        <dbReference type="Pfam" id="PF01642"/>
    </source>
</evidence>
<evidence type="ECO:0000313" key="9">
    <source>
        <dbReference type="Proteomes" id="UP001612915"/>
    </source>
</evidence>
<dbReference type="RefSeq" id="WP_398284287.1">
    <property type="nucleotide sequence ID" value="NZ_JBITLV010000008.1"/>
</dbReference>
<dbReference type="SUPFAM" id="SSF51703">
    <property type="entry name" value="Cobalamin (vitamin B12)-dependent enzymes"/>
    <property type="match status" value="1"/>
</dbReference>
<feature type="domain" description="Methylmalonyl-CoA mutase alpha/beta chain catalytic" evidence="7">
    <location>
        <begin position="153"/>
        <end position="488"/>
    </location>
</feature>
<dbReference type="EMBL" id="JBITLV010000008">
    <property type="protein sequence ID" value="MFI7589688.1"/>
    <property type="molecule type" value="Genomic_DNA"/>
</dbReference>
<evidence type="ECO:0000256" key="6">
    <source>
        <dbReference type="ARBA" id="ARBA00023285"/>
    </source>
</evidence>
<dbReference type="Pfam" id="PF01642">
    <property type="entry name" value="MM_CoA_mutase"/>
    <property type="match status" value="2"/>
</dbReference>
<dbReference type="Gene3D" id="3.40.50.280">
    <property type="entry name" value="Cobalamin-binding domain"/>
    <property type="match status" value="1"/>
</dbReference>
<name>A0ABW8AUK9_9ACTN</name>
<keyword evidence="5" id="KW-0413">Isomerase</keyword>
<protein>
    <submittedName>
        <fullName evidence="8">Methylmalonyl-CoA mutase subunit beta</fullName>
    </submittedName>
</protein>
<dbReference type="InterPro" id="IPR016176">
    <property type="entry name" value="Cbl-dep_enz_cat"/>
</dbReference>
<dbReference type="SUPFAM" id="SSF52242">
    <property type="entry name" value="Cobalamin (vitamin B12)-binding domain"/>
    <property type="match status" value="1"/>
</dbReference>
<comment type="cofactor">
    <cofactor evidence="1">
        <name>adenosylcob(III)alamin</name>
        <dbReference type="ChEBI" id="CHEBI:18408"/>
    </cofactor>
</comment>
<evidence type="ECO:0000256" key="3">
    <source>
        <dbReference type="ARBA" id="ARBA00011870"/>
    </source>
</evidence>
<dbReference type="Proteomes" id="UP001612915">
    <property type="component" value="Unassembled WGS sequence"/>
</dbReference>
<proteinExistence type="inferred from homology"/>
<organism evidence="8 9">
    <name type="scientific">Spongisporangium articulatum</name>
    <dbReference type="NCBI Taxonomy" id="3362603"/>
    <lineage>
        <taxon>Bacteria</taxon>
        <taxon>Bacillati</taxon>
        <taxon>Actinomycetota</taxon>
        <taxon>Actinomycetes</taxon>
        <taxon>Kineosporiales</taxon>
        <taxon>Kineosporiaceae</taxon>
        <taxon>Spongisporangium</taxon>
    </lineage>
</organism>
<comment type="similarity">
    <text evidence="2">Belongs to the methylmalonyl-CoA mutase family.</text>
</comment>
<evidence type="ECO:0000256" key="4">
    <source>
        <dbReference type="ARBA" id="ARBA00022628"/>
    </source>
</evidence>
<reference evidence="8 9" key="1">
    <citation type="submission" date="2024-10" db="EMBL/GenBank/DDBJ databases">
        <title>The Natural Products Discovery Center: Release of the First 8490 Sequenced Strains for Exploring Actinobacteria Biosynthetic Diversity.</title>
        <authorList>
            <person name="Kalkreuter E."/>
            <person name="Kautsar S.A."/>
            <person name="Yang D."/>
            <person name="Bader C.D."/>
            <person name="Teijaro C.N."/>
            <person name="Fluegel L."/>
            <person name="Davis C.M."/>
            <person name="Simpson J.R."/>
            <person name="Lauterbach L."/>
            <person name="Steele A.D."/>
            <person name="Gui C."/>
            <person name="Meng S."/>
            <person name="Li G."/>
            <person name="Viehrig K."/>
            <person name="Ye F."/>
            <person name="Su P."/>
            <person name="Kiefer A.F."/>
            <person name="Nichols A."/>
            <person name="Cepeda A.J."/>
            <person name="Yan W."/>
            <person name="Fan B."/>
            <person name="Jiang Y."/>
            <person name="Adhikari A."/>
            <person name="Zheng C.-J."/>
            <person name="Schuster L."/>
            <person name="Cowan T.M."/>
            <person name="Smanski M.J."/>
            <person name="Chevrette M.G."/>
            <person name="De Carvalho L.P.S."/>
            <person name="Shen B."/>
        </authorList>
    </citation>
    <scope>NUCLEOTIDE SEQUENCE [LARGE SCALE GENOMIC DNA]</scope>
    <source>
        <strain evidence="8 9">NPDC049639</strain>
    </source>
</reference>
<evidence type="ECO:0000313" key="8">
    <source>
        <dbReference type="EMBL" id="MFI7589688.1"/>
    </source>
</evidence>
<accession>A0ABW8AUK9</accession>
<comment type="caution">
    <text evidence="8">The sequence shown here is derived from an EMBL/GenBank/DDBJ whole genome shotgun (WGS) entry which is preliminary data.</text>
</comment>
<comment type="subunit">
    <text evidence="3">Heterodimer of an alpha and a beta chain.</text>
</comment>
<keyword evidence="6" id="KW-0170">Cobalt</keyword>
<gene>
    <name evidence="8" type="ORF">ACIB24_21680</name>
</gene>